<comment type="caution">
    <text evidence="2">The sequence shown here is derived from an EMBL/GenBank/DDBJ whole genome shotgun (WGS) entry which is preliminary data.</text>
</comment>
<evidence type="ECO:0000313" key="3">
    <source>
        <dbReference type="Proteomes" id="UP000295341"/>
    </source>
</evidence>
<accession>A0A4R7PDW5</accession>
<dbReference type="OrthoDB" id="198130at2"/>
<evidence type="ECO:0000313" key="2">
    <source>
        <dbReference type="EMBL" id="TDU31952.1"/>
    </source>
</evidence>
<protein>
    <submittedName>
        <fullName evidence="2">Aspartyl protease</fullName>
    </submittedName>
</protein>
<dbReference type="InterPro" id="IPR021109">
    <property type="entry name" value="Peptidase_aspartic_dom_sf"/>
</dbReference>
<name>A0A4R7PDW5_9GAMM</name>
<dbReference type="GO" id="GO:0006508">
    <property type="term" value="P:proteolysis"/>
    <property type="evidence" value="ECO:0007669"/>
    <property type="project" value="UniProtKB-KW"/>
</dbReference>
<reference evidence="2 3" key="1">
    <citation type="submission" date="2019-03" db="EMBL/GenBank/DDBJ databases">
        <title>Genomic Encyclopedia of Type Strains, Phase IV (KMG-IV): sequencing the most valuable type-strain genomes for metagenomic binning, comparative biology and taxonomic classification.</title>
        <authorList>
            <person name="Goeker M."/>
        </authorList>
    </citation>
    <scope>NUCLEOTIDE SEQUENCE [LARGE SCALE GENOMIC DNA]</scope>
    <source>
        <strain evidence="2 3">DSM 26377</strain>
    </source>
</reference>
<dbReference type="Pfam" id="PF13650">
    <property type="entry name" value="Asp_protease_2"/>
    <property type="match status" value="1"/>
</dbReference>
<dbReference type="Proteomes" id="UP000295341">
    <property type="component" value="Unassembled WGS sequence"/>
</dbReference>
<dbReference type="GO" id="GO:0008233">
    <property type="term" value="F:peptidase activity"/>
    <property type="evidence" value="ECO:0007669"/>
    <property type="project" value="UniProtKB-KW"/>
</dbReference>
<feature type="chain" id="PRO_5030099617" evidence="1">
    <location>
        <begin position="22"/>
        <end position="305"/>
    </location>
</feature>
<sequence>MNAALPTMLLAGLLTALPALSAPPRAKPVSIPFDLEEGNIVVQVELTPGRPLPFIFDSGLSDGNIVSADAAQTLHLKITGEVNLHDASGTPNAAKLTTIPSVRVGGAVLRDQTYAIIDIPDEVTERDEGEAPIAGFLGAPLMQDAVVCVDYQKKTMQRWKRADFDGSTLTAVPMRLQHGLPVIRVGIDGRFATLAVDSGNNGGVQLFPSFADESLLRSRYPDMKIREGMSGSGQRVLIVSGEADVVEVAPGVALHKVPLSSMAQSFDPEWEIDGLVGSEFLSRLDPCLDRDGQRLLWDARKTARN</sequence>
<organism evidence="2 3">
    <name type="scientific">Panacagrimonas perspica</name>
    <dbReference type="NCBI Taxonomy" id="381431"/>
    <lineage>
        <taxon>Bacteria</taxon>
        <taxon>Pseudomonadati</taxon>
        <taxon>Pseudomonadota</taxon>
        <taxon>Gammaproteobacteria</taxon>
        <taxon>Nevskiales</taxon>
        <taxon>Nevskiaceae</taxon>
        <taxon>Panacagrimonas</taxon>
    </lineage>
</organism>
<dbReference type="Gene3D" id="2.40.70.10">
    <property type="entry name" value="Acid Proteases"/>
    <property type="match status" value="2"/>
</dbReference>
<dbReference type="RefSeq" id="WP_133880500.1">
    <property type="nucleotide sequence ID" value="NZ_MWIN01000006.1"/>
</dbReference>
<dbReference type="EMBL" id="SOBT01000008">
    <property type="protein sequence ID" value="TDU31952.1"/>
    <property type="molecule type" value="Genomic_DNA"/>
</dbReference>
<keyword evidence="2" id="KW-0645">Protease</keyword>
<evidence type="ECO:0000256" key="1">
    <source>
        <dbReference type="SAM" id="SignalP"/>
    </source>
</evidence>
<gene>
    <name evidence="2" type="ORF">DFR24_1336</name>
</gene>
<feature type="signal peptide" evidence="1">
    <location>
        <begin position="1"/>
        <end position="21"/>
    </location>
</feature>
<dbReference type="AlphaFoldDB" id="A0A4R7PDW5"/>
<keyword evidence="2" id="KW-0378">Hydrolase</keyword>
<proteinExistence type="predicted"/>
<keyword evidence="3" id="KW-1185">Reference proteome</keyword>
<keyword evidence="1" id="KW-0732">Signal</keyword>